<dbReference type="Gene3D" id="2.60.120.200">
    <property type="match status" value="1"/>
</dbReference>
<dbReference type="KEGG" id="ddo:I597_1600"/>
<dbReference type="CDD" id="cd08023">
    <property type="entry name" value="GH16_laminarinase_like"/>
    <property type="match status" value="1"/>
</dbReference>
<dbReference type="RefSeq" id="WP_035328193.1">
    <property type="nucleotide sequence ID" value="NZ_CP015125.1"/>
</dbReference>
<evidence type="ECO:0000256" key="1">
    <source>
        <dbReference type="ARBA" id="ARBA00006865"/>
    </source>
</evidence>
<dbReference type="EMBL" id="JSAQ01000001">
    <property type="protein sequence ID" value="KGO07771.1"/>
    <property type="molecule type" value="Genomic_DNA"/>
</dbReference>
<keyword evidence="5" id="KW-1185">Reference proteome</keyword>
<sequence>MKNNIIVITATLCVLAIILACTDDEGNNVGLSNLTLVFEDEFNGEAGASINTDNWNFDIGTGSNGWGNNELQYYTDRPENVSLDGAGNMIITARRETFQGSPFTSARINTKDKVEQQYGRFEARIKMPGGRGIWPAFWMLGSNIETQADDDPATVQWPFVGEIDITEMRGQEPEITLGSIHGPGYSGGNAISGSYTLEDDRFDADFHEYAIEWTPTYIDYFIDGIRFNRVAKEDIPQDADWVFDDQPFFMLLNVAVGGNFVGFPVDTTPLPQQMVVDYVRIYSTND</sequence>
<dbReference type="OrthoDB" id="9809583at2"/>
<feature type="signal peptide" evidence="2">
    <location>
        <begin position="1"/>
        <end position="22"/>
    </location>
</feature>
<evidence type="ECO:0000259" key="3">
    <source>
        <dbReference type="PROSITE" id="PS51762"/>
    </source>
</evidence>
<dbReference type="InterPro" id="IPR000757">
    <property type="entry name" value="Beta-glucanase-like"/>
</dbReference>
<organism evidence="4 5">
    <name type="scientific">Dokdonia donghaensis DSW-1</name>
    <dbReference type="NCBI Taxonomy" id="1300343"/>
    <lineage>
        <taxon>Bacteria</taxon>
        <taxon>Pseudomonadati</taxon>
        <taxon>Bacteroidota</taxon>
        <taxon>Flavobacteriia</taxon>
        <taxon>Flavobacteriales</taxon>
        <taxon>Flavobacteriaceae</taxon>
        <taxon>Dokdonia</taxon>
    </lineage>
</organism>
<evidence type="ECO:0000256" key="2">
    <source>
        <dbReference type="SAM" id="SignalP"/>
    </source>
</evidence>
<keyword evidence="2" id="KW-0732">Signal</keyword>
<name>A0A0A2GZL4_9FLAO</name>
<reference evidence="4 5" key="1">
    <citation type="submission" date="2014-10" db="EMBL/GenBank/DDBJ databases">
        <title>Draft genome sequence of the proteorhodopsin-containing marine bacterium Dokdonia donghaensis.</title>
        <authorList>
            <person name="Gomez-Consarnau L."/>
            <person name="Gonzalez J.M."/>
            <person name="Riedel T."/>
            <person name="Jaenicke S."/>
            <person name="Wagner-Doebler I."/>
            <person name="Fuhrman J.A."/>
        </authorList>
    </citation>
    <scope>NUCLEOTIDE SEQUENCE [LARGE SCALE GENOMIC DNA]</scope>
    <source>
        <strain evidence="4 5">DSW-1</strain>
    </source>
</reference>
<evidence type="ECO:0000313" key="5">
    <source>
        <dbReference type="Proteomes" id="UP000030140"/>
    </source>
</evidence>
<evidence type="ECO:0000313" key="4">
    <source>
        <dbReference type="EMBL" id="KGO07771.1"/>
    </source>
</evidence>
<dbReference type="PROSITE" id="PS51257">
    <property type="entry name" value="PROKAR_LIPOPROTEIN"/>
    <property type="match status" value="1"/>
</dbReference>
<feature type="domain" description="GH16" evidence="3">
    <location>
        <begin position="22"/>
        <end position="286"/>
    </location>
</feature>
<accession>A0A0A2GZL4</accession>
<dbReference type="GO" id="GO:0004553">
    <property type="term" value="F:hydrolase activity, hydrolyzing O-glycosyl compounds"/>
    <property type="evidence" value="ECO:0007669"/>
    <property type="project" value="InterPro"/>
</dbReference>
<comment type="similarity">
    <text evidence="1">Belongs to the glycosyl hydrolase 16 family.</text>
</comment>
<keyword evidence="4" id="KW-0378">Hydrolase</keyword>
<dbReference type="SUPFAM" id="SSF49899">
    <property type="entry name" value="Concanavalin A-like lectins/glucanases"/>
    <property type="match status" value="1"/>
</dbReference>
<dbReference type="InterPro" id="IPR013320">
    <property type="entry name" value="ConA-like_dom_sf"/>
</dbReference>
<dbReference type="PANTHER" id="PTHR10963">
    <property type="entry name" value="GLYCOSYL HYDROLASE-RELATED"/>
    <property type="match status" value="1"/>
</dbReference>
<dbReference type="Pfam" id="PF00722">
    <property type="entry name" value="Glyco_hydro_16"/>
    <property type="match status" value="1"/>
</dbReference>
<feature type="chain" id="PRO_5001988024" evidence="2">
    <location>
        <begin position="23"/>
        <end position="286"/>
    </location>
</feature>
<comment type="caution">
    <text evidence="4">The sequence shown here is derived from an EMBL/GenBank/DDBJ whole genome shotgun (WGS) entry which is preliminary data.</text>
</comment>
<dbReference type="InterPro" id="IPR050546">
    <property type="entry name" value="Glycosyl_Hydrlase_16"/>
</dbReference>
<dbReference type="PROSITE" id="PS51762">
    <property type="entry name" value="GH16_2"/>
    <property type="match status" value="1"/>
</dbReference>
<gene>
    <name evidence="4" type="ORF">NV36_13595</name>
</gene>
<protein>
    <submittedName>
        <fullName evidence="4">Glycosyl hydrolase family 16</fullName>
    </submittedName>
</protein>
<dbReference type="Proteomes" id="UP000030140">
    <property type="component" value="Unassembled WGS sequence"/>
</dbReference>
<proteinExistence type="inferred from homology"/>
<dbReference type="PANTHER" id="PTHR10963:SF55">
    <property type="entry name" value="GLYCOSIDE HYDROLASE FAMILY 16 PROTEIN"/>
    <property type="match status" value="1"/>
</dbReference>
<dbReference type="GO" id="GO:0005975">
    <property type="term" value="P:carbohydrate metabolic process"/>
    <property type="evidence" value="ECO:0007669"/>
    <property type="project" value="InterPro"/>
</dbReference>
<dbReference type="AlphaFoldDB" id="A0A0A2GZL4"/>
<dbReference type="PATRIC" id="fig|1300343.5.peg.1610"/>